<feature type="transmembrane region" description="Helical" evidence="1">
    <location>
        <begin position="49"/>
        <end position="73"/>
    </location>
</feature>
<comment type="caution">
    <text evidence="3">The sequence shown here is derived from an EMBL/GenBank/DDBJ whole genome shotgun (WGS) entry which is preliminary data.</text>
</comment>
<proteinExistence type="predicted"/>
<protein>
    <recommendedName>
        <fullName evidence="2">DUF418 domain-containing protein</fullName>
    </recommendedName>
</protein>
<dbReference type="InterPro" id="IPR007349">
    <property type="entry name" value="DUF418"/>
</dbReference>
<sequence length="390" mass="43412">MTDATPAAPARNLLIDTLRAFALIGVYMVHMFEQYEIYWAAPKENLTHAIFTTFFMGKAFSLLTLCFGLSFFLLMDKADRRGTDFSGRFAWRMVVLALIGAAHSLVYRGDILMVLAPLGLVLIPFHRAGGKTILVAAGLLLVQPWLLVQIAAAASGQAWANATPNSWADTGPAFYRTASLGQMLAWNVWEGQRFKWWFFIETGRLFQILALFLVGLRLGRAGVFDAPERFTAQRRAVLLLLVAVAIACHYGVAPLSAMLPDATAAPMARKLVATLLGGWFDVAMMGVYVLLIVEAYQGPARALLERLAPMGRMTLTFYVLQSLIWVPIFYGFGLGAWKWLPQSTALWLGVGFLAVQAIVGTLWFKRFHYGPLEWVWRAATYMTTKVPFVR</sequence>
<dbReference type="EMBL" id="QFQZ01000062">
    <property type="protein sequence ID" value="PZR32377.1"/>
    <property type="molecule type" value="Genomic_DNA"/>
</dbReference>
<name>A0A2W5V0X0_9CAUL</name>
<dbReference type="RefSeq" id="WP_304280556.1">
    <property type="nucleotide sequence ID" value="NZ_QFQZ01000062.1"/>
</dbReference>
<evidence type="ECO:0000313" key="3">
    <source>
        <dbReference type="EMBL" id="PZR32377.1"/>
    </source>
</evidence>
<evidence type="ECO:0000313" key="4">
    <source>
        <dbReference type="Proteomes" id="UP000249393"/>
    </source>
</evidence>
<dbReference type="InterPro" id="IPR052529">
    <property type="entry name" value="Bact_Transport_Assoc"/>
</dbReference>
<feature type="transmembrane region" description="Helical" evidence="1">
    <location>
        <begin position="12"/>
        <end position="29"/>
    </location>
</feature>
<feature type="transmembrane region" description="Helical" evidence="1">
    <location>
        <begin position="85"/>
        <end position="105"/>
    </location>
</feature>
<evidence type="ECO:0000256" key="1">
    <source>
        <dbReference type="SAM" id="Phobius"/>
    </source>
</evidence>
<keyword evidence="1" id="KW-0812">Transmembrane</keyword>
<dbReference type="Proteomes" id="UP000249393">
    <property type="component" value="Unassembled WGS sequence"/>
</dbReference>
<feature type="transmembrane region" description="Helical" evidence="1">
    <location>
        <begin position="271"/>
        <end position="293"/>
    </location>
</feature>
<dbReference type="PANTHER" id="PTHR30590">
    <property type="entry name" value="INNER MEMBRANE PROTEIN"/>
    <property type="match status" value="1"/>
</dbReference>
<dbReference type="Pfam" id="PF04235">
    <property type="entry name" value="DUF418"/>
    <property type="match status" value="1"/>
</dbReference>
<feature type="transmembrane region" description="Helical" evidence="1">
    <location>
        <begin position="133"/>
        <end position="154"/>
    </location>
</feature>
<keyword evidence="1" id="KW-0472">Membrane</keyword>
<keyword evidence="1" id="KW-1133">Transmembrane helix</keyword>
<feature type="transmembrane region" description="Helical" evidence="1">
    <location>
        <begin position="196"/>
        <end position="216"/>
    </location>
</feature>
<dbReference type="PANTHER" id="PTHR30590:SF2">
    <property type="entry name" value="INNER MEMBRANE PROTEIN"/>
    <property type="match status" value="1"/>
</dbReference>
<feature type="transmembrane region" description="Helical" evidence="1">
    <location>
        <begin position="111"/>
        <end position="126"/>
    </location>
</feature>
<reference evidence="3 4" key="1">
    <citation type="submission" date="2017-08" db="EMBL/GenBank/DDBJ databases">
        <title>Infants hospitalized years apart are colonized by the same room-sourced microbial strains.</title>
        <authorList>
            <person name="Brooks B."/>
            <person name="Olm M.R."/>
            <person name="Firek B.A."/>
            <person name="Baker R."/>
            <person name="Thomas B.C."/>
            <person name="Morowitz M.J."/>
            <person name="Banfield J.F."/>
        </authorList>
    </citation>
    <scope>NUCLEOTIDE SEQUENCE [LARGE SCALE GENOMIC DNA]</scope>
    <source>
        <strain evidence="3">S2_003_000_R2_4</strain>
    </source>
</reference>
<feature type="domain" description="DUF418" evidence="2">
    <location>
        <begin position="218"/>
        <end position="382"/>
    </location>
</feature>
<dbReference type="AlphaFoldDB" id="A0A2W5V0X0"/>
<feature type="transmembrane region" description="Helical" evidence="1">
    <location>
        <begin position="345"/>
        <end position="364"/>
    </location>
</feature>
<gene>
    <name evidence="3" type="ORF">DI526_16875</name>
</gene>
<feature type="transmembrane region" description="Helical" evidence="1">
    <location>
        <begin position="314"/>
        <end position="333"/>
    </location>
</feature>
<organism evidence="3 4">
    <name type="scientific">Caulobacter segnis</name>
    <dbReference type="NCBI Taxonomy" id="88688"/>
    <lineage>
        <taxon>Bacteria</taxon>
        <taxon>Pseudomonadati</taxon>
        <taxon>Pseudomonadota</taxon>
        <taxon>Alphaproteobacteria</taxon>
        <taxon>Caulobacterales</taxon>
        <taxon>Caulobacteraceae</taxon>
        <taxon>Caulobacter</taxon>
    </lineage>
</organism>
<feature type="transmembrane region" description="Helical" evidence="1">
    <location>
        <begin position="237"/>
        <end position="259"/>
    </location>
</feature>
<evidence type="ECO:0000259" key="2">
    <source>
        <dbReference type="Pfam" id="PF04235"/>
    </source>
</evidence>
<accession>A0A2W5V0X0</accession>